<evidence type="ECO:0000313" key="1">
    <source>
        <dbReference type="EMBL" id="KAG1295794.1"/>
    </source>
</evidence>
<protein>
    <submittedName>
        <fullName evidence="1">Uncharacterized protein</fullName>
    </submittedName>
</protein>
<name>A0A9P7BKQ1_RHIOR</name>
<proteinExistence type="predicted"/>
<organism evidence="1 2">
    <name type="scientific">Rhizopus oryzae</name>
    <name type="common">Mucormycosis agent</name>
    <name type="synonym">Rhizopus arrhizus var. delemar</name>
    <dbReference type="NCBI Taxonomy" id="64495"/>
    <lineage>
        <taxon>Eukaryota</taxon>
        <taxon>Fungi</taxon>
        <taxon>Fungi incertae sedis</taxon>
        <taxon>Mucoromycota</taxon>
        <taxon>Mucoromycotina</taxon>
        <taxon>Mucoromycetes</taxon>
        <taxon>Mucorales</taxon>
        <taxon>Mucorineae</taxon>
        <taxon>Rhizopodaceae</taxon>
        <taxon>Rhizopus</taxon>
    </lineage>
</organism>
<comment type="caution">
    <text evidence="1">The sequence shown here is derived from an EMBL/GenBank/DDBJ whole genome shotgun (WGS) entry which is preliminary data.</text>
</comment>
<keyword evidence="2" id="KW-1185">Reference proteome</keyword>
<sequence length="158" mass="18211">MQNTCTILNKAILKFSVNGVPTCAFPYVVEKQNTGVILGMDWIVHEDWSLRPKTKELFKIVDYQNVQSLKTREEQLAEDILKDYPSLVPNDDEEQTVTNAPYKHRIITGDALPVHVRDYRRPHAENEQIKKEVAEMLRKKVIEPSTSAWCSPVVLVMF</sequence>
<dbReference type="AlphaFoldDB" id="A0A9P7BKQ1"/>
<dbReference type="Gene3D" id="3.10.10.10">
    <property type="entry name" value="HIV Type 1 Reverse Transcriptase, subunit A, domain 1"/>
    <property type="match status" value="1"/>
</dbReference>
<accession>A0A9P7BKQ1</accession>
<gene>
    <name evidence="1" type="ORF">G6F64_013277</name>
</gene>
<dbReference type="OrthoDB" id="2206844at2759"/>
<dbReference type="Proteomes" id="UP000716291">
    <property type="component" value="Unassembled WGS sequence"/>
</dbReference>
<evidence type="ECO:0000313" key="2">
    <source>
        <dbReference type="Proteomes" id="UP000716291"/>
    </source>
</evidence>
<dbReference type="InterPro" id="IPR043502">
    <property type="entry name" value="DNA/RNA_pol_sf"/>
</dbReference>
<dbReference type="EMBL" id="JAANQT010005131">
    <property type="protein sequence ID" value="KAG1295794.1"/>
    <property type="molecule type" value="Genomic_DNA"/>
</dbReference>
<reference evidence="1" key="1">
    <citation type="journal article" date="2020" name="Microb. Genom.">
        <title>Genetic diversity of clinical and environmental Mucorales isolates obtained from an investigation of mucormycosis cases among solid organ transplant recipients.</title>
        <authorList>
            <person name="Nguyen M.H."/>
            <person name="Kaul D."/>
            <person name="Muto C."/>
            <person name="Cheng S.J."/>
            <person name="Richter R.A."/>
            <person name="Bruno V.M."/>
            <person name="Liu G."/>
            <person name="Beyhan S."/>
            <person name="Sundermann A.J."/>
            <person name="Mounaud S."/>
            <person name="Pasculle A.W."/>
            <person name="Nierman W.C."/>
            <person name="Driscoll E."/>
            <person name="Cumbie R."/>
            <person name="Clancy C.J."/>
            <person name="Dupont C.L."/>
        </authorList>
    </citation>
    <scope>NUCLEOTIDE SEQUENCE</scope>
    <source>
        <strain evidence="1">GL11</strain>
    </source>
</reference>
<dbReference type="SUPFAM" id="SSF56672">
    <property type="entry name" value="DNA/RNA polymerases"/>
    <property type="match status" value="1"/>
</dbReference>